<sequence length="256" mass="27360">MTDSRVLSLEGVNNFRDYGDYAVAGGGRVKRGVLWRSGQHVGASDADLDVIAGLGLTTVTDLRGDSERTLNPCRRHTSFAAQVLTCDGESAALASHIDAAKGVLTEADARGAMRRLYAEMPYRANLVAVLRRHFSALADDGVSLIHCFAGKDRTGLSVALTHHVLGVQADDVMADYLLTNTVMAGRDFHGRSGSDVSKYERMDEATGQALRGVEAEYLAEGLAAIRASHGTIDAYLAEVLAVDSAKQERIRAALVI</sequence>
<keyword evidence="1" id="KW-0378">Hydrolase</keyword>
<reference evidence="1 2" key="1">
    <citation type="submission" date="2024-03" db="EMBL/GenBank/DDBJ databases">
        <authorList>
            <person name="Jo J.-H."/>
        </authorList>
    </citation>
    <scope>NUCLEOTIDE SEQUENCE [LARGE SCALE GENOMIC DNA]</scope>
    <source>
        <strain evidence="1 2">PS1R-30</strain>
    </source>
</reference>
<dbReference type="EC" id="3.1.3.48" evidence="1"/>
<dbReference type="Pfam" id="PF13350">
    <property type="entry name" value="Y_phosphatase3"/>
    <property type="match status" value="1"/>
</dbReference>
<dbReference type="EMBL" id="JBBHJZ010000001">
    <property type="protein sequence ID" value="MEJ5975645.1"/>
    <property type="molecule type" value="Genomic_DNA"/>
</dbReference>
<dbReference type="InterPro" id="IPR029021">
    <property type="entry name" value="Prot-tyrosine_phosphatase-like"/>
</dbReference>
<dbReference type="GO" id="GO:0004725">
    <property type="term" value="F:protein tyrosine phosphatase activity"/>
    <property type="evidence" value="ECO:0007669"/>
    <property type="project" value="UniProtKB-EC"/>
</dbReference>
<proteinExistence type="predicted"/>
<organism evidence="1 2">
    <name type="scientific">Novosphingobium anseongense</name>
    <dbReference type="NCBI Taxonomy" id="3133436"/>
    <lineage>
        <taxon>Bacteria</taxon>
        <taxon>Pseudomonadati</taxon>
        <taxon>Pseudomonadota</taxon>
        <taxon>Alphaproteobacteria</taxon>
        <taxon>Sphingomonadales</taxon>
        <taxon>Sphingomonadaceae</taxon>
        <taxon>Novosphingobium</taxon>
    </lineage>
</organism>
<name>A0ABU8RRD5_9SPHN</name>
<accession>A0ABU8RRD5</accession>
<evidence type="ECO:0000313" key="2">
    <source>
        <dbReference type="Proteomes" id="UP001361239"/>
    </source>
</evidence>
<dbReference type="RefSeq" id="WP_339585578.1">
    <property type="nucleotide sequence ID" value="NZ_JBBHJZ010000001.1"/>
</dbReference>
<protein>
    <submittedName>
        <fullName evidence="1">Tyrosine-protein phosphatase</fullName>
        <ecNumber evidence="1">3.1.3.48</ecNumber>
    </submittedName>
</protein>
<dbReference type="InterPro" id="IPR016130">
    <property type="entry name" value="Tyr_Pase_AS"/>
</dbReference>
<dbReference type="Proteomes" id="UP001361239">
    <property type="component" value="Unassembled WGS sequence"/>
</dbReference>
<dbReference type="SUPFAM" id="SSF52799">
    <property type="entry name" value="(Phosphotyrosine protein) phosphatases II"/>
    <property type="match status" value="1"/>
</dbReference>
<dbReference type="InterPro" id="IPR026893">
    <property type="entry name" value="Tyr/Ser_Pase_IphP-type"/>
</dbReference>
<comment type="caution">
    <text evidence="1">The sequence shown here is derived from an EMBL/GenBank/DDBJ whole genome shotgun (WGS) entry which is preliminary data.</text>
</comment>
<gene>
    <name evidence="1" type="ORF">WG901_03300</name>
</gene>
<evidence type="ECO:0000313" key="1">
    <source>
        <dbReference type="EMBL" id="MEJ5975645.1"/>
    </source>
</evidence>
<dbReference type="Gene3D" id="3.90.190.10">
    <property type="entry name" value="Protein tyrosine phosphatase superfamily"/>
    <property type="match status" value="1"/>
</dbReference>
<dbReference type="PROSITE" id="PS00383">
    <property type="entry name" value="TYR_PHOSPHATASE_1"/>
    <property type="match status" value="1"/>
</dbReference>
<keyword evidence="2" id="KW-1185">Reference proteome</keyword>